<proteinExistence type="predicted"/>
<reference evidence="3" key="1">
    <citation type="journal article" date="2019" name="Int. J. Syst. Evol. Microbiol.">
        <title>The Global Catalogue of Microorganisms (GCM) 10K type strain sequencing project: providing services to taxonomists for standard genome sequencing and annotation.</title>
        <authorList>
            <consortium name="The Broad Institute Genomics Platform"/>
            <consortium name="The Broad Institute Genome Sequencing Center for Infectious Disease"/>
            <person name="Wu L."/>
            <person name="Ma J."/>
        </authorList>
    </citation>
    <scope>NUCLEOTIDE SEQUENCE [LARGE SCALE GENOMIC DNA]</scope>
    <source>
        <strain evidence="3">CECT 8289</strain>
    </source>
</reference>
<dbReference type="InterPro" id="IPR000595">
    <property type="entry name" value="cNMP-bd_dom"/>
</dbReference>
<organism evidence="2 3">
    <name type="scientific">Ferruginibacter yonginensis</name>
    <dbReference type="NCBI Taxonomy" id="1310416"/>
    <lineage>
        <taxon>Bacteria</taxon>
        <taxon>Pseudomonadati</taxon>
        <taxon>Bacteroidota</taxon>
        <taxon>Chitinophagia</taxon>
        <taxon>Chitinophagales</taxon>
        <taxon>Chitinophagaceae</taxon>
        <taxon>Ferruginibacter</taxon>
    </lineage>
</organism>
<dbReference type="Gene3D" id="2.60.120.10">
    <property type="entry name" value="Jelly Rolls"/>
    <property type="match status" value="1"/>
</dbReference>
<keyword evidence="3" id="KW-1185">Reference proteome</keyword>
<evidence type="ECO:0000313" key="3">
    <source>
        <dbReference type="Proteomes" id="UP001595907"/>
    </source>
</evidence>
<comment type="caution">
    <text evidence="2">The sequence shown here is derived from an EMBL/GenBank/DDBJ whole genome shotgun (WGS) entry which is preliminary data.</text>
</comment>
<evidence type="ECO:0000313" key="2">
    <source>
        <dbReference type="EMBL" id="MFC4263270.1"/>
    </source>
</evidence>
<evidence type="ECO:0000259" key="1">
    <source>
        <dbReference type="PROSITE" id="PS50042"/>
    </source>
</evidence>
<protein>
    <submittedName>
        <fullName evidence="2">Crp/Fnr family transcriptional regulator</fullName>
    </submittedName>
</protein>
<dbReference type="InterPro" id="IPR014710">
    <property type="entry name" value="RmlC-like_jellyroll"/>
</dbReference>
<accession>A0ABV8QSM3</accession>
<dbReference type="InterPro" id="IPR018490">
    <property type="entry name" value="cNMP-bd_dom_sf"/>
</dbReference>
<sequence length="187" mass="22205">MEAIVNLFQSIYPLSDQFVKALAERLHTKEVKKKQLLLKEGQIAQEIYFIHKGYFKSFYKKDALEITQWFMKPGDIIIAVNSFYKRVPSYEYIQCINDAEISYISHDDLDYLYNHFIEFNFIGRVLTEKYYILSEERLLGLRKLKAEERYHLFQKNNNDLLNHVSLTDIASYLGISLETLSRIRGKK</sequence>
<dbReference type="Proteomes" id="UP001595907">
    <property type="component" value="Unassembled WGS sequence"/>
</dbReference>
<dbReference type="PROSITE" id="PS50042">
    <property type="entry name" value="CNMP_BINDING_3"/>
    <property type="match status" value="1"/>
</dbReference>
<dbReference type="Pfam" id="PF00027">
    <property type="entry name" value="cNMP_binding"/>
    <property type="match status" value="1"/>
</dbReference>
<dbReference type="EMBL" id="JBHSCZ010000002">
    <property type="protein sequence ID" value="MFC4263270.1"/>
    <property type="molecule type" value="Genomic_DNA"/>
</dbReference>
<name>A0ABV8QSM3_9BACT</name>
<dbReference type="SUPFAM" id="SSF51206">
    <property type="entry name" value="cAMP-binding domain-like"/>
    <property type="match status" value="1"/>
</dbReference>
<gene>
    <name evidence="2" type="ORF">ACFOWM_10300</name>
</gene>
<dbReference type="RefSeq" id="WP_379709607.1">
    <property type="nucleotide sequence ID" value="NZ_JBHSCZ010000002.1"/>
</dbReference>
<feature type="domain" description="Cyclic nucleotide-binding" evidence="1">
    <location>
        <begin position="10"/>
        <end position="112"/>
    </location>
</feature>
<dbReference type="CDD" id="cd00038">
    <property type="entry name" value="CAP_ED"/>
    <property type="match status" value="1"/>
</dbReference>